<gene>
    <name evidence="4" type="ORF">Fot_14612</name>
</gene>
<comment type="caution">
    <text evidence="4">The sequence shown here is derived from an EMBL/GenBank/DDBJ whole genome shotgun (WGS) entry which is preliminary data.</text>
</comment>
<reference evidence="5" key="1">
    <citation type="submission" date="2024-07" db="EMBL/GenBank/DDBJ databases">
        <title>Two chromosome-level genome assemblies of Korean endemic species Abeliophyllum distichum and Forsythia ovata (Oleaceae).</title>
        <authorList>
            <person name="Jang H."/>
        </authorList>
    </citation>
    <scope>NUCLEOTIDE SEQUENCE [LARGE SCALE GENOMIC DNA]</scope>
</reference>
<evidence type="ECO:0000256" key="2">
    <source>
        <dbReference type="SAM" id="Phobius"/>
    </source>
</evidence>
<proteinExistence type="predicted"/>
<evidence type="ECO:0000313" key="4">
    <source>
        <dbReference type="EMBL" id="KAL2545379.1"/>
    </source>
</evidence>
<dbReference type="PANTHER" id="PTHR31207:SF35">
    <property type="entry name" value="PROLAMIN-LIKE DOMAIN-CONTAINING PROTEIN"/>
    <property type="match status" value="1"/>
</dbReference>
<name>A0ABD1W6U0_9LAMI</name>
<keyword evidence="5" id="KW-1185">Reference proteome</keyword>
<keyword evidence="1" id="KW-0732">Signal</keyword>
<accession>A0ABD1W6U0</accession>
<evidence type="ECO:0000313" key="5">
    <source>
        <dbReference type="Proteomes" id="UP001604277"/>
    </source>
</evidence>
<keyword evidence="2" id="KW-0472">Membrane</keyword>
<organism evidence="4 5">
    <name type="scientific">Forsythia ovata</name>
    <dbReference type="NCBI Taxonomy" id="205694"/>
    <lineage>
        <taxon>Eukaryota</taxon>
        <taxon>Viridiplantae</taxon>
        <taxon>Streptophyta</taxon>
        <taxon>Embryophyta</taxon>
        <taxon>Tracheophyta</taxon>
        <taxon>Spermatophyta</taxon>
        <taxon>Magnoliopsida</taxon>
        <taxon>eudicotyledons</taxon>
        <taxon>Gunneridae</taxon>
        <taxon>Pentapetalae</taxon>
        <taxon>asterids</taxon>
        <taxon>lamiids</taxon>
        <taxon>Lamiales</taxon>
        <taxon>Oleaceae</taxon>
        <taxon>Forsythieae</taxon>
        <taxon>Forsythia</taxon>
    </lineage>
</organism>
<protein>
    <submittedName>
        <fullName evidence="4">Prolamin-like domain</fullName>
    </submittedName>
</protein>
<dbReference type="Pfam" id="PF05617">
    <property type="entry name" value="Prolamin_like"/>
    <property type="match status" value="1"/>
</dbReference>
<keyword evidence="2" id="KW-0812">Transmembrane</keyword>
<feature type="transmembrane region" description="Helical" evidence="2">
    <location>
        <begin position="6"/>
        <end position="28"/>
    </location>
</feature>
<evidence type="ECO:0000256" key="1">
    <source>
        <dbReference type="ARBA" id="ARBA00022729"/>
    </source>
</evidence>
<dbReference type="InterPro" id="IPR008502">
    <property type="entry name" value="Prolamin-like"/>
</dbReference>
<sequence>MATLNFLIVVTLLTIVGTTLIVLIFAAAKKTKHVYVHSQRTNGAKSTKYAPAPSPILAPAKETEHSPISTPSHDDDKNFTSYIWEKCTKHMTQKCGHVIVEKIIDGKGAASVSKQCCKKLVKMGLKCHNLLVGMLETETKQKAKILKRSHRTWGKWLRAGALTTSPRINSPANIAYYSTIFHLLKNPQLEDFWKATIALSKNFLVVD</sequence>
<dbReference type="Proteomes" id="UP001604277">
    <property type="component" value="Unassembled WGS sequence"/>
</dbReference>
<feature type="domain" description="Prolamin-like" evidence="3">
    <location>
        <begin position="86"/>
        <end position="153"/>
    </location>
</feature>
<evidence type="ECO:0000259" key="3">
    <source>
        <dbReference type="Pfam" id="PF05617"/>
    </source>
</evidence>
<dbReference type="EMBL" id="JBFOLJ010000004">
    <property type="protein sequence ID" value="KAL2545379.1"/>
    <property type="molecule type" value="Genomic_DNA"/>
</dbReference>
<keyword evidence="2" id="KW-1133">Transmembrane helix</keyword>
<dbReference type="PANTHER" id="PTHR31207">
    <property type="entry name" value="ECA1 GAMETOGENESIS FAMILY PROTEIN (DUF784)-RELATED-RELATED"/>
    <property type="match status" value="1"/>
</dbReference>
<dbReference type="AlphaFoldDB" id="A0ABD1W6U0"/>
<dbReference type="InterPro" id="IPR040220">
    <property type="entry name" value="DD11"/>
</dbReference>